<gene>
    <name evidence="8" type="ORF">EAS62_38240</name>
</gene>
<comment type="similarity">
    <text evidence="2">Belongs to the LysR transcriptional regulatory family.</text>
</comment>
<dbReference type="RefSeq" id="WP_128942861.1">
    <property type="nucleotide sequence ID" value="NZ_RDRA01000041.1"/>
</dbReference>
<feature type="domain" description="HTH lysR-type" evidence="7">
    <location>
        <begin position="1"/>
        <end position="58"/>
    </location>
</feature>
<proteinExistence type="inferred from homology"/>
<evidence type="ECO:0000256" key="6">
    <source>
        <dbReference type="SAM" id="MobiDB-lite"/>
    </source>
</evidence>
<reference evidence="8 9" key="1">
    <citation type="submission" date="2018-10" db="EMBL/GenBank/DDBJ databases">
        <title>Bradyrhizobium sp. nov., isolated from effective nodules of peanut in China.</title>
        <authorList>
            <person name="Li Y."/>
        </authorList>
    </citation>
    <scope>NUCLEOTIDE SEQUENCE [LARGE SCALE GENOMIC DNA]</scope>
    <source>
        <strain evidence="8 9">CCBAU 51781</strain>
    </source>
</reference>
<name>A0ABY0DA22_9BRAD</name>
<keyword evidence="5" id="KW-0804">Transcription</keyword>
<keyword evidence="9" id="KW-1185">Reference proteome</keyword>
<dbReference type="SUPFAM" id="SSF53850">
    <property type="entry name" value="Periplasmic binding protein-like II"/>
    <property type="match status" value="1"/>
</dbReference>
<evidence type="ECO:0000313" key="9">
    <source>
        <dbReference type="Proteomes" id="UP000289946"/>
    </source>
</evidence>
<evidence type="ECO:0000256" key="2">
    <source>
        <dbReference type="ARBA" id="ARBA00009437"/>
    </source>
</evidence>
<keyword evidence="4" id="KW-0238">DNA-binding</keyword>
<dbReference type="InterPro" id="IPR005119">
    <property type="entry name" value="LysR_subst-bd"/>
</dbReference>
<evidence type="ECO:0000256" key="4">
    <source>
        <dbReference type="ARBA" id="ARBA00023125"/>
    </source>
</evidence>
<dbReference type="Gene3D" id="3.40.190.10">
    <property type="entry name" value="Periplasmic binding protein-like II"/>
    <property type="match status" value="2"/>
</dbReference>
<dbReference type="CDD" id="cd08414">
    <property type="entry name" value="PBP2_LTTR_aromatics_like"/>
    <property type="match status" value="1"/>
</dbReference>
<dbReference type="PRINTS" id="PR00039">
    <property type="entry name" value="HTHLYSR"/>
</dbReference>
<dbReference type="InterPro" id="IPR000847">
    <property type="entry name" value="LysR_HTH_N"/>
</dbReference>
<dbReference type="Pfam" id="PF00126">
    <property type="entry name" value="HTH_1"/>
    <property type="match status" value="1"/>
</dbReference>
<evidence type="ECO:0000256" key="3">
    <source>
        <dbReference type="ARBA" id="ARBA00023015"/>
    </source>
</evidence>
<dbReference type="Gene3D" id="1.10.10.10">
    <property type="entry name" value="Winged helix-like DNA-binding domain superfamily/Winged helix DNA-binding domain"/>
    <property type="match status" value="1"/>
</dbReference>
<dbReference type="SUPFAM" id="SSF46785">
    <property type="entry name" value="Winged helix' DNA-binding domain"/>
    <property type="match status" value="1"/>
</dbReference>
<dbReference type="EMBL" id="RDRA01000041">
    <property type="protein sequence ID" value="RXG85836.1"/>
    <property type="molecule type" value="Genomic_DNA"/>
</dbReference>
<sequence>MDIRHFRYFVAVAEALSFARAARELNMSQPPLSKRIADLEGELGVKLFDRTSKKVNLTPTGEALLPQARNAVQAFDTALRLVRSLSPNQSRRLRIALPPETSRVVLSSVVTRLQQERVEVNVVEASTAEQQRLIVAAEVDVGVLRHPFEKRGLRVSPPLGQPLGIVIDAKHPLANLHKVRLPDLSPYALVHFQRDFSPGLYDELLDLCRAGGYVPGRILHGVRMTAAFLRTESAVTLATERLLKRRGEAGSKEFIWRPLEGSPIHWWTSVVCRSDEYVGLTRLAVDVIFAALQQHENWVPMPRPAVVRQSEGEFTRHKLTRQRRAPENAR</sequence>
<dbReference type="InterPro" id="IPR036390">
    <property type="entry name" value="WH_DNA-bd_sf"/>
</dbReference>
<evidence type="ECO:0000256" key="5">
    <source>
        <dbReference type="ARBA" id="ARBA00023163"/>
    </source>
</evidence>
<dbReference type="PROSITE" id="PS50931">
    <property type="entry name" value="HTH_LYSR"/>
    <property type="match status" value="1"/>
</dbReference>
<organism evidence="8 9">
    <name type="scientific">Bradyrhizobium zhanjiangense</name>
    <dbReference type="NCBI Taxonomy" id="1325107"/>
    <lineage>
        <taxon>Bacteria</taxon>
        <taxon>Pseudomonadati</taxon>
        <taxon>Pseudomonadota</taxon>
        <taxon>Alphaproteobacteria</taxon>
        <taxon>Hyphomicrobiales</taxon>
        <taxon>Nitrobacteraceae</taxon>
        <taxon>Bradyrhizobium</taxon>
    </lineage>
</organism>
<dbReference type="Proteomes" id="UP000289946">
    <property type="component" value="Unassembled WGS sequence"/>
</dbReference>
<feature type="region of interest" description="Disordered" evidence="6">
    <location>
        <begin position="310"/>
        <end position="330"/>
    </location>
</feature>
<dbReference type="Pfam" id="PF03466">
    <property type="entry name" value="LysR_substrate"/>
    <property type="match status" value="1"/>
</dbReference>
<protein>
    <submittedName>
        <fullName evidence="8">LysR family transcriptional regulator</fullName>
    </submittedName>
</protein>
<dbReference type="PANTHER" id="PTHR30346:SF0">
    <property type="entry name" value="HCA OPERON TRANSCRIPTIONAL ACTIVATOR HCAR"/>
    <property type="match status" value="1"/>
</dbReference>
<keyword evidence="3" id="KW-0805">Transcription regulation</keyword>
<comment type="caution">
    <text evidence="8">The sequence shown here is derived from an EMBL/GenBank/DDBJ whole genome shotgun (WGS) entry which is preliminary data.</text>
</comment>
<dbReference type="PANTHER" id="PTHR30346">
    <property type="entry name" value="TRANSCRIPTIONAL DUAL REGULATOR HCAR-RELATED"/>
    <property type="match status" value="1"/>
</dbReference>
<accession>A0ABY0DA22</accession>
<evidence type="ECO:0000313" key="8">
    <source>
        <dbReference type="EMBL" id="RXG85836.1"/>
    </source>
</evidence>
<evidence type="ECO:0000259" key="7">
    <source>
        <dbReference type="PROSITE" id="PS50931"/>
    </source>
</evidence>
<evidence type="ECO:0000256" key="1">
    <source>
        <dbReference type="ARBA" id="ARBA00003502"/>
    </source>
</evidence>
<comment type="function">
    <text evidence="1">NodD regulates the expression of the nodABCFE genes which encode other nodulation proteins. NodD is also a negative regulator of its own expression. Binds flavonoids as inducers.</text>
</comment>
<dbReference type="InterPro" id="IPR036388">
    <property type="entry name" value="WH-like_DNA-bd_sf"/>
</dbReference>